<feature type="signal peptide" evidence="2">
    <location>
        <begin position="1"/>
        <end position="22"/>
    </location>
</feature>
<protein>
    <submittedName>
        <fullName evidence="3">Uncharacterized protein</fullName>
    </submittedName>
</protein>
<evidence type="ECO:0000256" key="1">
    <source>
        <dbReference type="SAM" id="MobiDB-lite"/>
    </source>
</evidence>
<reference evidence="3 4" key="1">
    <citation type="submission" date="2016-02" db="EMBL/GenBank/DDBJ databases">
        <title>Genome analysis of coral dinoflagellate symbionts highlights evolutionary adaptations to a symbiotic lifestyle.</title>
        <authorList>
            <person name="Aranda M."/>
            <person name="Li Y."/>
            <person name="Liew Y.J."/>
            <person name="Baumgarten S."/>
            <person name="Simakov O."/>
            <person name="Wilson M."/>
            <person name="Piel J."/>
            <person name="Ashoor H."/>
            <person name="Bougouffa S."/>
            <person name="Bajic V.B."/>
            <person name="Ryu T."/>
            <person name="Ravasi T."/>
            <person name="Bayer T."/>
            <person name="Micklem G."/>
            <person name="Kim H."/>
            <person name="Bhak J."/>
            <person name="Lajeunesse T.C."/>
            <person name="Voolstra C.R."/>
        </authorList>
    </citation>
    <scope>NUCLEOTIDE SEQUENCE [LARGE SCALE GENOMIC DNA]</scope>
    <source>
        <strain evidence="3 4">CCMP2467</strain>
    </source>
</reference>
<evidence type="ECO:0000256" key="2">
    <source>
        <dbReference type="SAM" id="SignalP"/>
    </source>
</evidence>
<accession>A0A1Q9CJB7</accession>
<evidence type="ECO:0000313" key="4">
    <source>
        <dbReference type="Proteomes" id="UP000186817"/>
    </source>
</evidence>
<dbReference type="Proteomes" id="UP000186817">
    <property type="component" value="Unassembled WGS sequence"/>
</dbReference>
<dbReference type="EMBL" id="LSRX01001149">
    <property type="protein sequence ID" value="OLP83022.1"/>
    <property type="molecule type" value="Genomic_DNA"/>
</dbReference>
<organism evidence="3 4">
    <name type="scientific">Symbiodinium microadriaticum</name>
    <name type="common">Dinoflagellate</name>
    <name type="synonym">Zooxanthella microadriatica</name>
    <dbReference type="NCBI Taxonomy" id="2951"/>
    <lineage>
        <taxon>Eukaryota</taxon>
        <taxon>Sar</taxon>
        <taxon>Alveolata</taxon>
        <taxon>Dinophyceae</taxon>
        <taxon>Suessiales</taxon>
        <taxon>Symbiodiniaceae</taxon>
        <taxon>Symbiodinium</taxon>
    </lineage>
</organism>
<dbReference type="AlphaFoldDB" id="A0A1Q9CJB7"/>
<keyword evidence="2" id="KW-0732">Signal</keyword>
<feature type="region of interest" description="Disordered" evidence="1">
    <location>
        <begin position="52"/>
        <end position="73"/>
    </location>
</feature>
<feature type="chain" id="PRO_5013181038" evidence="2">
    <location>
        <begin position="23"/>
        <end position="165"/>
    </location>
</feature>
<proteinExistence type="predicted"/>
<sequence>MLAVAAQRTLAYSLLELPLAAADECDSNATARSHPSVTCSQMLVTPSQSPRAVFRLRASPPVPPPRGPRSASGRRAYAVAVGHRHLDAALILLTGDINATEEGTAESKAAHVEVAVREARPKRAKSRGQLRPTVLYAGKERAVLRSLLPASSFRKELVQRCAFGS</sequence>
<name>A0A1Q9CJB7_SYMMI</name>
<keyword evidence="4" id="KW-1185">Reference proteome</keyword>
<comment type="caution">
    <text evidence="3">The sequence shown here is derived from an EMBL/GenBank/DDBJ whole genome shotgun (WGS) entry which is preliminary data.</text>
</comment>
<evidence type="ECO:0000313" key="3">
    <source>
        <dbReference type="EMBL" id="OLP83022.1"/>
    </source>
</evidence>
<gene>
    <name evidence="3" type="ORF">AK812_SmicGene36289</name>
</gene>